<reference evidence="9 10" key="1">
    <citation type="submission" date="2020-11" db="EMBL/GenBank/DDBJ databases">
        <title>Actinomyces sp. ZJ750.</title>
        <authorList>
            <person name="Zhou J."/>
        </authorList>
    </citation>
    <scope>NUCLEOTIDE SEQUENCE [LARGE SCALE GENOMIC DNA]</scope>
    <source>
        <strain evidence="9 10">ZJ750</strain>
    </source>
</reference>
<dbReference type="KEGG" id="arep:ID810_01530"/>
<evidence type="ECO:0000313" key="10">
    <source>
        <dbReference type="Proteomes" id="UP000594637"/>
    </source>
</evidence>
<dbReference type="CDD" id="cd01900">
    <property type="entry name" value="YchF"/>
    <property type="match status" value="1"/>
</dbReference>
<dbReference type="Gene3D" id="3.40.50.300">
    <property type="entry name" value="P-loop containing nucleotide triphosphate hydrolases"/>
    <property type="match status" value="1"/>
</dbReference>
<dbReference type="FunFam" id="1.10.150.300:FF:000001">
    <property type="entry name" value="Ribosome-binding ATPase YchF"/>
    <property type="match status" value="1"/>
</dbReference>
<dbReference type="InterPro" id="IPR027417">
    <property type="entry name" value="P-loop_NTPase"/>
</dbReference>
<dbReference type="Gene3D" id="3.10.20.30">
    <property type="match status" value="1"/>
</dbReference>
<dbReference type="Pfam" id="PF01926">
    <property type="entry name" value="MMR_HSR1"/>
    <property type="match status" value="1"/>
</dbReference>
<evidence type="ECO:0000256" key="1">
    <source>
        <dbReference type="ARBA" id="ARBA00001946"/>
    </source>
</evidence>
<evidence type="ECO:0000256" key="4">
    <source>
        <dbReference type="ARBA" id="ARBA00022840"/>
    </source>
</evidence>
<dbReference type="InterPro" id="IPR012676">
    <property type="entry name" value="TGS-like"/>
</dbReference>
<dbReference type="GO" id="GO:0043023">
    <property type="term" value="F:ribosomal large subunit binding"/>
    <property type="evidence" value="ECO:0007669"/>
    <property type="project" value="UniProtKB-UniRule"/>
</dbReference>
<dbReference type="InterPro" id="IPR023192">
    <property type="entry name" value="TGS-like_dom_sf"/>
</dbReference>
<dbReference type="AlphaFoldDB" id="A0A7T0LLS9"/>
<comment type="function">
    <text evidence="6">ATPase that binds to both the 70S ribosome and the 50S ribosomal subunit in a nucleotide-independent manner.</text>
</comment>
<gene>
    <name evidence="6 9" type="primary">ychF</name>
    <name evidence="9" type="ORF">ID810_01530</name>
</gene>
<dbReference type="PRINTS" id="PR00326">
    <property type="entry name" value="GTP1OBG"/>
</dbReference>
<dbReference type="InterPro" id="IPR013029">
    <property type="entry name" value="YchF_C"/>
</dbReference>
<dbReference type="Proteomes" id="UP000594637">
    <property type="component" value="Chromosome"/>
</dbReference>
<keyword evidence="3 6" id="KW-0547">Nucleotide-binding</keyword>
<dbReference type="EMBL" id="CP063989">
    <property type="protein sequence ID" value="QPL05698.1"/>
    <property type="molecule type" value="Genomic_DNA"/>
</dbReference>
<comment type="similarity">
    <text evidence="6">Belongs to the TRAFAC class OBG-HflX-like GTPase superfamily. OBG GTPase family. YchF/OLA1 subfamily.</text>
</comment>
<dbReference type="PROSITE" id="PS51880">
    <property type="entry name" value="TGS"/>
    <property type="match status" value="1"/>
</dbReference>
<name>A0A7T0LLS9_9ACTO</name>
<dbReference type="GO" id="GO:0046872">
    <property type="term" value="F:metal ion binding"/>
    <property type="evidence" value="ECO:0007669"/>
    <property type="project" value="UniProtKB-KW"/>
</dbReference>
<organism evidence="9 10">
    <name type="scientific">Actinomyces respiraculi</name>
    <dbReference type="NCBI Taxonomy" id="2744574"/>
    <lineage>
        <taxon>Bacteria</taxon>
        <taxon>Bacillati</taxon>
        <taxon>Actinomycetota</taxon>
        <taxon>Actinomycetes</taxon>
        <taxon>Actinomycetales</taxon>
        <taxon>Actinomycetaceae</taxon>
        <taxon>Actinomyces</taxon>
    </lineage>
</organism>
<dbReference type="SUPFAM" id="SSF81271">
    <property type="entry name" value="TGS-like"/>
    <property type="match status" value="1"/>
</dbReference>
<keyword evidence="2" id="KW-0479">Metal-binding</keyword>
<dbReference type="InterPro" id="IPR004396">
    <property type="entry name" value="ATPase_YchF/OLA1"/>
</dbReference>
<dbReference type="FunFam" id="3.10.20.30:FF:000001">
    <property type="entry name" value="Ribosome-binding ATPase YchF"/>
    <property type="match status" value="1"/>
</dbReference>
<evidence type="ECO:0000313" key="9">
    <source>
        <dbReference type="EMBL" id="QPL05698.1"/>
    </source>
</evidence>
<dbReference type="HAMAP" id="MF_00944">
    <property type="entry name" value="YchF_OLA1_ATPase"/>
    <property type="match status" value="1"/>
</dbReference>
<dbReference type="Pfam" id="PF06071">
    <property type="entry name" value="YchF-GTPase_C"/>
    <property type="match status" value="1"/>
</dbReference>
<protein>
    <recommendedName>
        <fullName evidence="6">Ribosome-binding ATPase YchF</fullName>
    </recommendedName>
</protein>
<dbReference type="RefSeq" id="WP_166856597.1">
    <property type="nucleotide sequence ID" value="NZ_CP063989.1"/>
</dbReference>
<dbReference type="GO" id="GO:0005524">
    <property type="term" value="F:ATP binding"/>
    <property type="evidence" value="ECO:0007669"/>
    <property type="project" value="UniProtKB-UniRule"/>
</dbReference>
<dbReference type="PIRSF" id="PIRSF006641">
    <property type="entry name" value="CHP00092"/>
    <property type="match status" value="1"/>
</dbReference>
<dbReference type="Gene3D" id="1.10.150.300">
    <property type="entry name" value="TGS-like domain"/>
    <property type="match status" value="1"/>
</dbReference>
<feature type="binding site" evidence="6">
    <location>
        <begin position="12"/>
        <end position="17"/>
    </location>
    <ligand>
        <name>ATP</name>
        <dbReference type="ChEBI" id="CHEBI:30616"/>
    </ligand>
</feature>
<dbReference type="InterPro" id="IPR041706">
    <property type="entry name" value="YchF_N"/>
</dbReference>
<dbReference type="GO" id="GO:0005525">
    <property type="term" value="F:GTP binding"/>
    <property type="evidence" value="ECO:0007669"/>
    <property type="project" value="InterPro"/>
</dbReference>
<dbReference type="CDD" id="cd04867">
    <property type="entry name" value="TGS_YchF_OLA1"/>
    <property type="match status" value="1"/>
</dbReference>
<dbReference type="PANTHER" id="PTHR23305:SF18">
    <property type="entry name" value="OBG-TYPE G DOMAIN-CONTAINING PROTEIN"/>
    <property type="match status" value="1"/>
</dbReference>
<comment type="cofactor">
    <cofactor evidence="1">
        <name>Mg(2+)</name>
        <dbReference type="ChEBI" id="CHEBI:18420"/>
    </cofactor>
</comment>
<keyword evidence="5" id="KW-0460">Magnesium</keyword>
<evidence type="ECO:0000256" key="3">
    <source>
        <dbReference type="ARBA" id="ARBA00022741"/>
    </source>
</evidence>
<keyword evidence="4 6" id="KW-0067">ATP-binding</keyword>
<feature type="domain" description="OBG-type G" evidence="7">
    <location>
        <begin position="3"/>
        <end position="254"/>
    </location>
</feature>
<evidence type="ECO:0000256" key="6">
    <source>
        <dbReference type="HAMAP-Rule" id="MF_00944"/>
    </source>
</evidence>
<sequence>MALTIGIVGLPNVGKSTLFNALTRATVLAANYPFATIEPNIGIVPLPDPRLDRLTEMFHSVKTVPATVSFVDIAGIVRGASEGEGLGNQFLANIREADAICMVTRAFDDPDVVHVDGKVEPASDIETIVTELVLADIQTLEKALPRLEKEVRGKKTDPAVLETAKAALAILEEGGLLSAVADTKGLDADALRSFQLMTTKPFIYVFNMDDAGMNDEARQTELRALVAPAEAIFLDAQFEAELVELEPEEAAEMLRENGQDEAGLDKLARVGFDTLGLQTYLTAGEKESRAWTIRKGWTAPQAAGVIHTDFERGFIKAEVISFDELMEQGSVAEARAHGKMRMEGKDYVMRDGDVVEFRFNV</sequence>
<dbReference type="SUPFAM" id="SSF52540">
    <property type="entry name" value="P-loop containing nucleoside triphosphate hydrolases"/>
    <property type="match status" value="1"/>
</dbReference>
<dbReference type="InterPro" id="IPR012675">
    <property type="entry name" value="Beta-grasp_dom_sf"/>
</dbReference>
<dbReference type="InterPro" id="IPR004095">
    <property type="entry name" value="TGS"/>
</dbReference>
<dbReference type="InterPro" id="IPR006073">
    <property type="entry name" value="GTP-bd"/>
</dbReference>
<evidence type="ECO:0000256" key="2">
    <source>
        <dbReference type="ARBA" id="ARBA00022723"/>
    </source>
</evidence>
<evidence type="ECO:0000259" key="8">
    <source>
        <dbReference type="PROSITE" id="PS51880"/>
    </source>
</evidence>
<feature type="domain" description="TGS" evidence="8">
    <location>
        <begin position="276"/>
        <end position="359"/>
    </location>
</feature>
<keyword evidence="10" id="KW-1185">Reference proteome</keyword>
<evidence type="ECO:0000259" key="7">
    <source>
        <dbReference type="PROSITE" id="PS51710"/>
    </source>
</evidence>
<evidence type="ECO:0000256" key="5">
    <source>
        <dbReference type="ARBA" id="ARBA00022842"/>
    </source>
</evidence>
<dbReference type="PANTHER" id="PTHR23305">
    <property type="entry name" value="OBG GTPASE FAMILY"/>
    <property type="match status" value="1"/>
</dbReference>
<dbReference type="GO" id="GO:0016887">
    <property type="term" value="F:ATP hydrolysis activity"/>
    <property type="evidence" value="ECO:0007669"/>
    <property type="project" value="UniProtKB-UniRule"/>
</dbReference>
<dbReference type="PROSITE" id="PS51710">
    <property type="entry name" value="G_OBG"/>
    <property type="match status" value="1"/>
</dbReference>
<accession>A0A7T0LLS9</accession>
<dbReference type="InterPro" id="IPR031167">
    <property type="entry name" value="G_OBG"/>
</dbReference>
<dbReference type="GO" id="GO:0005737">
    <property type="term" value="C:cytoplasm"/>
    <property type="evidence" value="ECO:0007669"/>
    <property type="project" value="TreeGrafter"/>
</dbReference>
<dbReference type="NCBIfam" id="TIGR00092">
    <property type="entry name" value="redox-regulated ATPase YchF"/>
    <property type="match status" value="1"/>
</dbReference>
<proteinExistence type="inferred from homology"/>